<keyword evidence="1 3" id="KW-0238">DNA-binding</keyword>
<name>A0A167JLW7_9GAMM</name>
<organism evidence="6 7">
    <name type="scientific">Pseudoalteromonas luteoviolacea S4060-1</name>
    <dbReference type="NCBI Taxonomy" id="1365257"/>
    <lineage>
        <taxon>Bacteria</taxon>
        <taxon>Pseudomonadati</taxon>
        <taxon>Pseudomonadota</taxon>
        <taxon>Gammaproteobacteria</taxon>
        <taxon>Alteromonadales</taxon>
        <taxon>Pseudoalteromonadaceae</taxon>
        <taxon>Pseudoalteromonas</taxon>
    </lineage>
</organism>
<dbReference type="Pfam" id="PF00486">
    <property type="entry name" value="Trans_reg_C"/>
    <property type="match status" value="1"/>
</dbReference>
<feature type="domain" description="Response regulatory" evidence="4">
    <location>
        <begin position="4"/>
        <end position="117"/>
    </location>
</feature>
<dbReference type="InterPro" id="IPR011006">
    <property type="entry name" value="CheY-like_superfamily"/>
</dbReference>
<dbReference type="RefSeq" id="WP_063382474.1">
    <property type="nucleotide sequence ID" value="NZ_AUXX01000045.1"/>
</dbReference>
<dbReference type="PANTHER" id="PTHR48111">
    <property type="entry name" value="REGULATOR OF RPOS"/>
    <property type="match status" value="1"/>
</dbReference>
<dbReference type="Gene3D" id="3.40.50.2300">
    <property type="match status" value="1"/>
</dbReference>
<dbReference type="GO" id="GO:0000156">
    <property type="term" value="F:phosphorelay response regulator activity"/>
    <property type="evidence" value="ECO:0007669"/>
    <property type="project" value="TreeGrafter"/>
</dbReference>
<evidence type="ECO:0000256" key="3">
    <source>
        <dbReference type="PROSITE-ProRule" id="PRU01091"/>
    </source>
</evidence>
<dbReference type="PROSITE" id="PS50110">
    <property type="entry name" value="RESPONSE_REGULATORY"/>
    <property type="match status" value="1"/>
</dbReference>
<dbReference type="SUPFAM" id="SSF46894">
    <property type="entry name" value="C-terminal effector domain of the bipartite response regulators"/>
    <property type="match status" value="1"/>
</dbReference>
<evidence type="ECO:0000259" key="4">
    <source>
        <dbReference type="PROSITE" id="PS50110"/>
    </source>
</evidence>
<accession>A0A167JLW7</accession>
<evidence type="ECO:0000256" key="2">
    <source>
        <dbReference type="PROSITE-ProRule" id="PRU00169"/>
    </source>
</evidence>
<dbReference type="InterPro" id="IPR039420">
    <property type="entry name" value="WalR-like"/>
</dbReference>
<evidence type="ECO:0000313" key="7">
    <source>
        <dbReference type="Proteomes" id="UP000076661"/>
    </source>
</evidence>
<evidence type="ECO:0008006" key="8">
    <source>
        <dbReference type="Google" id="ProtNLM"/>
    </source>
</evidence>
<feature type="DNA-binding region" description="OmpR/PhoB-type" evidence="3">
    <location>
        <begin position="123"/>
        <end position="222"/>
    </location>
</feature>
<dbReference type="InterPro" id="IPR036388">
    <property type="entry name" value="WH-like_DNA-bd_sf"/>
</dbReference>
<dbReference type="Proteomes" id="UP000076661">
    <property type="component" value="Unassembled WGS sequence"/>
</dbReference>
<dbReference type="GO" id="GO:0006355">
    <property type="term" value="P:regulation of DNA-templated transcription"/>
    <property type="evidence" value="ECO:0007669"/>
    <property type="project" value="InterPro"/>
</dbReference>
<dbReference type="GO" id="GO:0032993">
    <property type="term" value="C:protein-DNA complex"/>
    <property type="evidence" value="ECO:0007669"/>
    <property type="project" value="TreeGrafter"/>
</dbReference>
<dbReference type="AlphaFoldDB" id="A0A167JLW7"/>
<dbReference type="EMBL" id="AUXX01000045">
    <property type="protein sequence ID" value="KZN61329.1"/>
    <property type="molecule type" value="Genomic_DNA"/>
</dbReference>
<dbReference type="Pfam" id="PF00072">
    <property type="entry name" value="Response_reg"/>
    <property type="match status" value="1"/>
</dbReference>
<keyword evidence="2" id="KW-0597">Phosphoprotein</keyword>
<dbReference type="Gene3D" id="6.10.250.690">
    <property type="match status" value="1"/>
</dbReference>
<feature type="modified residue" description="4-aspartylphosphate" evidence="2">
    <location>
        <position position="53"/>
    </location>
</feature>
<dbReference type="PANTHER" id="PTHR48111:SF47">
    <property type="entry name" value="TRANSCRIPTIONAL REGULATORY PROTEIN RSTA"/>
    <property type="match status" value="1"/>
</dbReference>
<comment type="caution">
    <text evidence="6">The sequence shown here is derived from an EMBL/GenBank/DDBJ whole genome shotgun (WGS) entry which is preliminary data.</text>
</comment>
<evidence type="ECO:0000259" key="5">
    <source>
        <dbReference type="PROSITE" id="PS51755"/>
    </source>
</evidence>
<feature type="domain" description="OmpR/PhoB-type" evidence="5">
    <location>
        <begin position="123"/>
        <end position="222"/>
    </location>
</feature>
<dbReference type="GO" id="GO:0005829">
    <property type="term" value="C:cytosol"/>
    <property type="evidence" value="ECO:0007669"/>
    <property type="project" value="TreeGrafter"/>
</dbReference>
<protein>
    <recommendedName>
        <fullName evidence="8">Transcriptional regulator</fullName>
    </recommendedName>
</protein>
<proteinExistence type="predicted"/>
<dbReference type="InterPro" id="IPR016032">
    <property type="entry name" value="Sig_transdc_resp-reg_C-effctor"/>
</dbReference>
<dbReference type="SUPFAM" id="SSF52172">
    <property type="entry name" value="CheY-like"/>
    <property type="match status" value="1"/>
</dbReference>
<reference evidence="6 7" key="1">
    <citation type="submission" date="2013-07" db="EMBL/GenBank/DDBJ databases">
        <title>Comparative Genomic and Metabolomic Analysis of Twelve Strains of Pseudoalteromonas luteoviolacea.</title>
        <authorList>
            <person name="Vynne N.G."/>
            <person name="Mansson M."/>
            <person name="Gram L."/>
        </authorList>
    </citation>
    <scope>NUCLEOTIDE SEQUENCE [LARGE SCALE GENOMIC DNA]</scope>
    <source>
        <strain evidence="6 7">S4060-1</strain>
    </source>
</reference>
<dbReference type="PROSITE" id="PS51755">
    <property type="entry name" value="OMPR_PHOB"/>
    <property type="match status" value="1"/>
</dbReference>
<dbReference type="CDD" id="cd00383">
    <property type="entry name" value="trans_reg_C"/>
    <property type="match status" value="1"/>
</dbReference>
<gene>
    <name evidence="6" type="ORF">N478_04495</name>
</gene>
<dbReference type="GO" id="GO:0000976">
    <property type="term" value="F:transcription cis-regulatory region binding"/>
    <property type="evidence" value="ECO:0007669"/>
    <property type="project" value="TreeGrafter"/>
</dbReference>
<dbReference type="SMART" id="SM00448">
    <property type="entry name" value="REC"/>
    <property type="match status" value="1"/>
</dbReference>
<dbReference type="PATRIC" id="fig|1365257.3.peg.4212"/>
<evidence type="ECO:0000256" key="1">
    <source>
        <dbReference type="ARBA" id="ARBA00023125"/>
    </source>
</evidence>
<dbReference type="InterPro" id="IPR001867">
    <property type="entry name" value="OmpR/PhoB-type_DNA-bd"/>
</dbReference>
<dbReference type="SMART" id="SM00862">
    <property type="entry name" value="Trans_reg_C"/>
    <property type="match status" value="1"/>
</dbReference>
<sequence length="222" mass="25463">MGDRVLIIDDDVELSKQMAKYLSKFGYKVFTHNSGSNVESQISKYNPNLIILDLILPEVNGLNICKEIRGDFIGPIIMLTALNDEIDEITGLEIGADDYLCKPIKPRVLLAHIRAQLRRTPQASIVKSGCFEVINNLDETIVVNGKRVYLTSAEFELYSILFEYRGTIVSRNFLYEKIYGLEYDGFDRSIDLRVSRLRKKFSEHELYNLNIKSIRNIGYLLT</sequence>
<dbReference type="InterPro" id="IPR001789">
    <property type="entry name" value="Sig_transdc_resp-reg_receiver"/>
</dbReference>
<evidence type="ECO:0000313" key="6">
    <source>
        <dbReference type="EMBL" id="KZN61329.1"/>
    </source>
</evidence>
<dbReference type="Gene3D" id="1.10.10.10">
    <property type="entry name" value="Winged helix-like DNA-binding domain superfamily/Winged helix DNA-binding domain"/>
    <property type="match status" value="1"/>
</dbReference>